<reference evidence="2 3" key="1">
    <citation type="submission" date="2023-01" db="EMBL/GenBank/DDBJ databases">
        <title>Analysis of 21 Apiospora genomes using comparative genomics revels a genus with tremendous synthesis potential of carbohydrate active enzymes and secondary metabolites.</title>
        <authorList>
            <person name="Sorensen T."/>
        </authorList>
    </citation>
    <scope>NUCLEOTIDE SEQUENCE [LARGE SCALE GENOMIC DNA]</scope>
    <source>
        <strain evidence="2 3">CBS 135458</strain>
    </source>
</reference>
<accession>A0ABR1TT51</accession>
<comment type="caution">
    <text evidence="2">The sequence shown here is derived from an EMBL/GenBank/DDBJ whole genome shotgun (WGS) entry which is preliminary data.</text>
</comment>
<keyword evidence="3" id="KW-1185">Reference proteome</keyword>
<dbReference type="InterPro" id="IPR053832">
    <property type="entry name" value="DUF6924"/>
</dbReference>
<dbReference type="EMBL" id="JAQQWL010000011">
    <property type="protein sequence ID" value="KAK8049830.1"/>
    <property type="molecule type" value="Genomic_DNA"/>
</dbReference>
<dbReference type="Pfam" id="PF21962">
    <property type="entry name" value="DUF6924"/>
    <property type="match status" value="1"/>
</dbReference>
<gene>
    <name evidence="2" type="ORF">PG994_011560</name>
</gene>
<evidence type="ECO:0000259" key="1">
    <source>
        <dbReference type="Pfam" id="PF21962"/>
    </source>
</evidence>
<protein>
    <submittedName>
        <fullName evidence="2">GroES-like protein</fullName>
    </submittedName>
</protein>
<dbReference type="RefSeq" id="XP_066712079.1">
    <property type="nucleotide sequence ID" value="XM_066862969.1"/>
</dbReference>
<name>A0ABR1TT51_9PEZI</name>
<evidence type="ECO:0000313" key="3">
    <source>
        <dbReference type="Proteomes" id="UP001480595"/>
    </source>
</evidence>
<organism evidence="2 3">
    <name type="scientific">Apiospora phragmitis</name>
    <dbReference type="NCBI Taxonomy" id="2905665"/>
    <lineage>
        <taxon>Eukaryota</taxon>
        <taxon>Fungi</taxon>
        <taxon>Dikarya</taxon>
        <taxon>Ascomycota</taxon>
        <taxon>Pezizomycotina</taxon>
        <taxon>Sordariomycetes</taxon>
        <taxon>Xylariomycetidae</taxon>
        <taxon>Amphisphaeriales</taxon>
        <taxon>Apiosporaceae</taxon>
        <taxon>Apiospora</taxon>
    </lineage>
</organism>
<evidence type="ECO:0000313" key="2">
    <source>
        <dbReference type="EMBL" id="KAK8049830.1"/>
    </source>
</evidence>
<dbReference type="Proteomes" id="UP001480595">
    <property type="component" value="Unassembled WGS sequence"/>
</dbReference>
<dbReference type="GeneID" id="92096032"/>
<feature type="domain" description="DUF6924" evidence="1">
    <location>
        <begin position="43"/>
        <end position="155"/>
    </location>
</feature>
<proteinExistence type="predicted"/>
<sequence>MNRALVHLRSSPDFSGLKLALSDRLEDLKALGHGQGAESRFTEPDIRPPISKAWAGASLSAIETFVEAVRHIESIEPDLYLVVDEEGLGGKTCIVAQRIYGREDKPSGGCEARWPGIHDYNRVRMPWDRTMTMFDNLSIGNMGFEDYIEYNFDKDVDVDSRTADGQGR</sequence>